<evidence type="ECO:0000313" key="2">
    <source>
        <dbReference type="Proteomes" id="UP000305948"/>
    </source>
</evidence>
<organism evidence="1 2">
    <name type="scientific">Heliocybe sulcata</name>
    <dbReference type="NCBI Taxonomy" id="5364"/>
    <lineage>
        <taxon>Eukaryota</taxon>
        <taxon>Fungi</taxon>
        <taxon>Dikarya</taxon>
        <taxon>Basidiomycota</taxon>
        <taxon>Agaricomycotina</taxon>
        <taxon>Agaricomycetes</taxon>
        <taxon>Gloeophyllales</taxon>
        <taxon>Gloeophyllaceae</taxon>
        <taxon>Heliocybe</taxon>
    </lineage>
</organism>
<evidence type="ECO:0000313" key="1">
    <source>
        <dbReference type="EMBL" id="TFK55590.1"/>
    </source>
</evidence>
<reference evidence="1 2" key="1">
    <citation type="journal article" date="2019" name="Nat. Ecol. Evol.">
        <title>Megaphylogeny resolves global patterns of mushroom evolution.</title>
        <authorList>
            <person name="Varga T."/>
            <person name="Krizsan K."/>
            <person name="Foldi C."/>
            <person name="Dima B."/>
            <person name="Sanchez-Garcia M."/>
            <person name="Sanchez-Ramirez S."/>
            <person name="Szollosi G.J."/>
            <person name="Szarkandi J.G."/>
            <person name="Papp V."/>
            <person name="Albert L."/>
            <person name="Andreopoulos W."/>
            <person name="Angelini C."/>
            <person name="Antonin V."/>
            <person name="Barry K.W."/>
            <person name="Bougher N.L."/>
            <person name="Buchanan P."/>
            <person name="Buyck B."/>
            <person name="Bense V."/>
            <person name="Catcheside P."/>
            <person name="Chovatia M."/>
            <person name="Cooper J."/>
            <person name="Damon W."/>
            <person name="Desjardin D."/>
            <person name="Finy P."/>
            <person name="Geml J."/>
            <person name="Haridas S."/>
            <person name="Hughes K."/>
            <person name="Justo A."/>
            <person name="Karasinski D."/>
            <person name="Kautmanova I."/>
            <person name="Kiss B."/>
            <person name="Kocsube S."/>
            <person name="Kotiranta H."/>
            <person name="LaButti K.M."/>
            <person name="Lechner B.E."/>
            <person name="Liimatainen K."/>
            <person name="Lipzen A."/>
            <person name="Lukacs Z."/>
            <person name="Mihaltcheva S."/>
            <person name="Morgado L.N."/>
            <person name="Niskanen T."/>
            <person name="Noordeloos M.E."/>
            <person name="Ohm R.A."/>
            <person name="Ortiz-Santana B."/>
            <person name="Ovrebo C."/>
            <person name="Racz N."/>
            <person name="Riley R."/>
            <person name="Savchenko A."/>
            <person name="Shiryaev A."/>
            <person name="Soop K."/>
            <person name="Spirin V."/>
            <person name="Szebenyi C."/>
            <person name="Tomsovsky M."/>
            <person name="Tulloss R.E."/>
            <person name="Uehling J."/>
            <person name="Grigoriev I.V."/>
            <person name="Vagvolgyi C."/>
            <person name="Papp T."/>
            <person name="Martin F.M."/>
            <person name="Miettinen O."/>
            <person name="Hibbett D.S."/>
            <person name="Nagy L.G."/>
        </authorList>
    </citation>
    <scope>NUCLEOTIDE SEQUENCE [LARGE SCALE GENOMIC DNA]</scope>
    <source>
        <strain evidence="1 2">OMC1185</strain>
    </source>
</reference>
<dbReference type="EMBL" id="ML213504">
    <property type="protein sequence ID" value="TFK55590.1"/>
    <property type="molecule type" value="Genomic_DNA"/>
</dbReference>
<protein>
    <submittedName>
        <fullName evidence="1">Uncharacterized protein</fullName>
    </submittedName>
</protein>
<name>A0A5C3NE41_9AGAM</name>
<sequence length="151" mass="17106">MACELWAVLLAPDASDWYIVPHQTWTSGQEYPDCERRDDVPHHLWEHNGNIYPLHEQEIDTPAFFKQILEEYLTVVIEDQLTENDRTKLPGIFKDSGVESLMFDPRGNLRGWHWLTPSGHGRTEQAAGSLQLLQGCATQAKQGALSAGLHD</sequence>
<dbReference type="Proteomes" id="UP000305948">
    <property type="component" value="Unassembled WGS sequence"/>
</dbReference>
<accession>A0A5C3NE41</accession>
<proteinExistence type="predicted"/>
<dbReference type="AlphaFoldDB" id="A0A5C3NE41"/>
<keyword evidence="2" id="KW-1185">Reference proteome</keyword>
<gene>
    <name evidence="1" type="ORF">OE88DRAFT_1641452</name>
</gene>